<dbReference type="RefSeq" id="WP_062391640.1">
    <property type="nucleotide sequence ID" value="NZ_CP011853.1"/>
</dbReference>
<gene>
    <name evidence="3" type="ORF">ACH46_03160</name>
</gene>
<dbReference type="Pfam" id="PF05305">
    <property type="entry name" value="DUF732"/>
    <property type="match status" value="1"/>
</dbReference>
<keyword evidence="1" id="KW-0732">Signal</keyword>
<feature type="chain" id="PRO_5039015733" description="DUF732 domain-containing protein" evidence="1">
    <location>
        <begin position="21"/>
        <end position="115"/>
    </location>
</feature>
<evidence type="ECO:0000313" key="3">
    <source>
        <dbReference type="EMBL" id="ALG83685.1"/>
    </source>
</evidence>
<feature type="domain" description="DUF732" evidence="2">
    <location>
        <begin position="38"/>
        <end position="105"/>
    </location>
</feature>
<dbReference type="EMBL" id="CP011853">
    <property type="protein sequence ID" value="ALG83685.1"/>
    <property type="molecule type" value="Genomic_DNA"/>
</dbReference>
<evidence type="ECO:0000313" key="4">
    <source>
        <dbReference type="Proteomes" id="UP000063789"/>
    </source>
</evidence>
<reference evidence="4" key="1">
    <citation type="submission" date="2015-06" db="EMBL/GenBank/DDBJ databases">
        <title>Complete genome sequence and metabolic analysis of phthalate degradation pathway in Gordonia sp. QH-11.</title>
        <authorList>
            <person name="Jin D."/>
            <person name="Kong X."/>
            <person name="Bai Z."/>
        </authorList>
    </citation>
    <scope>NUCLEOTIDE SEQUENCE [LARGE SCALE GENOMIC DNA]</scope>
    <source>
        <strain evidence="4">QH-11</strain>
    </source>
</reference>
<dbReference type="PROSITE" id="PS51257">
    <property type="entry name" value="PROKAR_LIPOPROTEIN"/>
    <property type="match status" value="1"/>
</dbReference>
<proteinExistence type="predicted"/>
<organism evidence="3 4">
    <name type="scientific">Gordonia phthalatica</name>
    <dbReference type="NCBI Taxonomy" id="1136941"/>
    <lineage>
        <taxon>Bacteria</taxon>
        <taxon>Bacillati</taxon>
        <taxon>Actinomycetota</taxon>
        <taxon>Actinomycetes</taxon>
        <taxon>Mycobacteriales</taxon>
        <taxon>Gordoniaceae</taxon>
        <taxon>Gordonia</taxon>
    </lineage>
</organism>
<dbReference type="OrthoDB" id="4382032at2"/>
<dbReference type="PATRIC" id="fig|1136941.3.peg.638"/>
<dbReference type="InterPro" id="IPR007969">
    <property type="entry name" value="DUF732"/>
</dbReference>
<evidence type="ECO:0000256" key="1">
    <source>
        <dbReference type="SAM" id="SignalP"/>
    </source>
</evidence>
<keyword evidence="4" id="KW-1185">Reference proteome</keyword>
<sequence>MKFRVLLAAPLIAGVALLSACGGSDDSGSADKSDAATQTYLKVVNSSGTSFANDDDAVDAGKKVCSDLKSGTSMLDVTKDLESKAGGQQQAMMVASAAIGAFCPDQLDKVGAPHN</sequence>
<feature type="signal peptide" evidence="1">
    <location>
        <begin position="1"/>
        <end position="20"/>
    </location>
</feature>
<dbReference type="Proteomes" id="UP000063789">
    <property type="component" value="Chromosome"/>
</dbReference>
<evidence type="ECO:0000259" key="2">
    <source>
        <dbReference type="Pfam" id="PF05305"/>
    </source>
</evidence>
<name>A0A0N9N0R5_9ACTN</name>
<protein>
    <recommendedName>
        <fullName evidence="2">DUF732 domain-containing protein</fullName>
    </recommendedName>
</protein>
<dbReference type="KEGG" id="goq:ACH46_03160"/>
<accession>A0A0N9N0R5</accession>
<reference evidence="3 4" key="2">
    <citation type="journal article" date="2017" name="Int. J. Syst. Evol. Microbiol.">
        <title>Gordonia phthalatica sp. nov., a di-n-butyl phthalate-degrading bacterium isolated from activated sludge.</title>
        <authorList>
            <person name="Jin D."/>
            <person name="Kong X."/>
            <person name="Jia M."/>
            <person name="Yu X."/>
            <person name="Wang X."/>
            <person name="Zhuang X."/>
            <person name="Deng Y."/>
            <person name="Bai Z."/>
        </authorList>
    </citation>
    <scope>NUCLEOTIDE SEQUENCE [LARGE SCALE GENOMIC DNA]</scope>
    <source>
        <strain evidence="3 4">QH-11</strain>
    </source>
</reference>
<dbReference type="AlphaFoldDB" id="A0A0N9N0R5"/>